<reference evidence="2 3" key="4">
    <citation type="journal article" date="2011" name="BMC Genomics">
        <title>RNA-Seq improves annotation of protein-coding genes in the cucumber genome.</title>
        <authorList>
            <person name="Li Z."/>
            <person name="Zhang Z."/>
            <person name="Yan P."/>
            <person name="Huang S."/>
            <person name="Fei Z."/>
            <person name="Lin K."/>
        </authorList>
    </citation>
    <scope>NUCLEOTIDE SEQUENCE [LARGE SCALE GENOMIC DNA]</scope>
    <source>
        <strain evidence="3">cv. 9930</strain>
    </source>
</reference>
<organism evidence="2 3">
    <name type="scientific">Cucumis sativus</name>
    <name type="common">Cucumber</name>
    <dbReference type="NCBI Taxonomy" id="3659"/>
    <lineage>
        <taxon>Eukaryota</taxon>
        <taxon>Viridiplantae</taxon>
        <taxon>Streptophyta</taxon>
        <taxon>Embryophyta</taxon>
        <taxon>Tracheophyta</taxon>
        <taxon>Spermatophyta</taxon>
        <taxon>Magnoliopsida</taxon>
        <taxon>eudicotyledons</taxon>
        <taxon>Gunneridae</taxon>
        <taxon>Pentapetalae</taxon>
        <taxon>rosids</taxon>
        <taxon>fabids</taxon>
        <taxon>Cucurbitales</taxon>
        <taxon>Cucurbitaceae</taxon>
        <taxon>Benincaseae</taxon>
        <taxon>Cucumis</taxon>
    </lineage>
</organism>
<accession>A0A0A0KH42</accession>
<protein>
    <submittedName>
        <fullName evidence="2">Uncharacterized protein</fullName>
    </submittedName>
</protein>
<sequence>MTEVLVPPHESTGLYTEAPETSERAPQHSIEVQVTCEFSQHFECLKLKLDHMELSLAAELMAINEMLTLLLKFYDRGQHTSFVAPPPDPPVDYPIGDLVGYYIDVLAPKADDQALDDVAGTSISEDLFEGIVSINISLSGEDNIQLFVHTILELKDEDHEEERGTIKAAQPNYRTCNKEEKKKRSKAIESSG</sequence>
<reference evidence="2 3" key="2">
    <citation type="journal article" date="2009" name="PLoS ONE">
        <title>An integrated genetic and cytogenetic map of the cucumber genome.</title>
        <authorList>
            <person name="Ren Y."/>
            <person name="Zhang Z."/>
            <person name="Liu J."/>
            <person name="Staub J.E."/>
            <person name="Han Y."/>
            <person name="Cheng Z."/>
            <person name="Li X."/>
            <person name="Lu J."/>
            <person name="Miao H."/>
            <person name="Kang H."/>
            <person name="Xie B."/>
            <person name="Gu X."/>
            <person name="Wang X."/>
            <person name="Du Y."/>
            <person name="Jin W."/>
            <person name="Huang S."/>
        </authorList>
    </citation>
    <scope>NUCLEOTIDE SEQUENCE [LARGE SCALE GENOMIC DNA]</scope>
    <source>
        <strain evidence="3">cv. 9930</strain>
    </source>
</reference>
<name>A0A0A0KH42_CUCSA</name>
<proteinExistence type="predicted"/>
<feature type="region of interest" description="Disordered" evidence="1">
    <location>
        <begin position="159"/>
        <end position="192"/>
    </location>
</feature>
<dbReference type="EMBL" id="CM002927">
    <property type="protein sequence ID" value="KGN47717.1"/>
    <property type="molecule type" value="Genomic_DNA"/>
</dbReference>
<evidence type="ECO:0000256" key="1">
    <source>
        <dbReference type="SAM" id="MobiDB-lite"/>
    </source>
</evidence>
<feature type="region of interest" description="Disordered" evidence="1">
    <location>
        <begin position="1"/>
        <end position="25"/>
    </location>
</feature>
<dbReference type="AlphaFoldDB" id="A0A0A0KH42"/>
<keyword evidence="3" id="KW-1185">Reference proteome</keyword>
<dbReference type="Proteomes" id="UP000029981">
    <property type="component" value="Chromosome 6"/>
</dbReference>
<evidence type="ECO:0000313" key="3">
    <source>
        <dbReference type="Proteomes" id="UP000029981"/>
    </source>
</evidence>
<reference evidence="2 3" key="1">
    <citation type="journal article" date="2009" name="Nat. Genet.">
        <title>The genome of the cucumber, Cucumis sativus L.</title>
        <authorList>
            <person name="Huang S."/>
            <person name="Li R."/>
            <person name="Zhang Z."/>
            <person name="Li L."/>
            <person name="Gu X."/>
            <person name="Fan W."/>
            <person name="Lucas W.J."/>
            <person name="Wang X."/>
            <person name="Xie B."/>
            <person name="Ni P."/>
            <person name="Ren Y."/>
            <person name="Zhu H."/>
            <person name="Li J."/>
            <person name="Lin K."/>
            <person name="Jin W."/>
            <person name="Fei Z."/>
            <person name="Li G."/>
            <person name="Staub J."/>
            <person name="Kilian A."/>
            <person name="van der Vossen E.A."/>
            <person name="Wu Y."/>
            <person name="Guo J."/>
            <person name="He J."/>
            <person name="Jia Z."/>
            <person name="Ren Y."/>
            <person name="Tian G."/>
            <person name="Lu Y."/>
            <person name="Ruan J."/>
            <person name="Qian W."/>
            <person name="Wang M."/>
            <person name="Huang Q."/>
            <person name="Li B."/>
            <person name="Xuan Z."/>
            <person name="Cao J."/>
            <person name="Asan"/>
            <person name="Wu Z."/>
            <person name="Zhang J."/>
            <person name="Cai Q."/>
            <person name="Bai Y."/>
            <person name="Zhao B."/>
            <person name="Han Y."/>
            <person name="Li Y."/>
            <person name="Li X."/>
            <person name="Wang S."/>
            <person name="Shi Q."/>
            <person name="Liu S."/>
            <person name="Cho W.K."/>
            <person name="Kim J.Y."/>
            <person name="Xu Y."/>
            <person name="Heller-Uszynska K."/>
            <person name="Miao H."/>
            <person name="Cheng Z."/>
            <person name="Zhang S."/>
            <person name="Wu J."/>
            <person name="Yang Y."/>
            <person name="Kang H."/>
            <person name="Li M."/>
            <person name="Liang H."/>
            <person name="Ren X."/>
            <person name="Shi Z."/>
            <person name="Wen M."/>
            <person name="Jian M."/>
            <person name="Yang H."/>
            <person name="Zhang G."/>
            <person name="Yang Z."/>
            <person name="Chen R."/>
            <person name="Liu S."/>
            <person name="Li J."/>
            <person name="Ma L."/>
            <person name="Liu H."/>
            <person name="Zhou Y."/>
            <person name="Zhao J."/>
            <person name="Fang X."/>
            <person name="Li G."/>
            <person name="Fang L."/>
            <person name="Li Y."/>
            <person name="Liu D."/>
            <person name="Zheng H."/>
            <person name="Zhang Y."/>
            <person name="Qin N."/>
            <person name="Li Z."/>
            <person name="Yang G."/>
            <person name="Yang S."/>
            <person name="Bolund L."/>
            <person name="Kristiansen K."/>
            <person name="Zheng H."/>
            <person name="Li S."/>
            <person name="Zhang X."/>
            <person name="Yang H."/>
            <person name="Wang J."/>
            <person name="Sun R."/>
            <person name="Zhang B."/>
            <person name="Jiang S."/>
            <person name="Wang J."/>
            <person name="Du Y."/>
            <person name="Li S."/>
        </authorList>
    </citation>
    <scope>NUCLEOTIDE SEQUENCE [LARGE SCALE GENOMIC DNA]</scope>
    <source>
        <strain evidence="3">cv. 9930</strain>
    </source>
</reference>
<evidence type="ECO:0000313" key="2">
    <source>
        <dbReference type="EMBL" id="KGN47717.1"/>
    </source>
</evidence>
<dbReference type="Gramene" id="KGN47717">
    <property type="protein sequence ID" value="KGN47717"/>
    <property type="gene ID" value="Csa_6G383540"/>
</dbReference>
<reference evidence="2 3" key="3">
    <citation type="journal article" date="2010" name="BMC Genomics">
        <title>Transcriptome sequencing and comparative analysis of cucumber flowers with different sex types.</title>
        <authorList>
            <person name="Guo S."/>
            <person name="Zheng Y."/>
            <person name="Joung J.G."/>
            <person name="Liu S."/>
            <person name="Zhang Z."/>
            <person name="Crasta O.R."/>
            <person name="Sobral B.W."/>
            <person name="Xu Y."/>
            <person name="Huang S."/>
            <person name="Fei Z."/>
        </authorList>
    </citation>
    <scope>NUCLEOTIDE SEQUENCE [LARGE SCALE GENOMIC DNA]</scope>
    <source>
        <strain evidence="3">cv. 9930</strain>
    </source>
</reference>
<gene>
    <name evidence="2" type="ORF">Csa_6G383540</name>
</gene>